<evidence type="ECO:0000256" key="4">
    <source>
        <dbReference type="ARBA" id="ARBA00023110"/>
    </source>
</evidence>
<dbReference type="Gene3D" id="3.10.50.40">
    <property type="match status" value="1"/>
</dbReference>
<evidence type="ECO:0000256" key="6">
    <source>
        <dbReference type="PROSITE-ProRule" id="PRU00278"/>
    </source>
</evidence>
<gene>
    <name evidence="8" type="ordered locus">AciPR4_3992</name>
</gene>
<dbReference type="PANTHER" id="PTHR47245:SF1">
    <property type="entry name" value="FOLDASE PROTEIN PRSA"/>
    <property type="match status" value="1"/>
</dbReference>
<dbReference type="PROSITE" id="PS51257">
    <property type="entry name" value="PROKAR_LIPOPROTEIN"/>
    <property type="match status" value="1"/>
</dbReference>
<dbReference type="Proteomes" id="UP000006844">
    <property type="component" value="Chromosome"/>
</dbReference>
<evidence type="ECO:0000256" key="5">
    <source>
        <dbReference type="ARBA" id="ARBA00023235"/>
    </source>
</evidence>
<dbReference type="RefSeq" id="WP_013570471.1">
    <property type="nucleotide sequence ID" value="NC_014963.1"/>
</dbReference>
<evidence type="ECO:0000256" key="3">
    <source>
        <dbReference type="ARBA" id="ARBA00022729"/>
    </source>
</evidence>
<dbReference type="PROSITE" id="PS50198">
    <property type="entry name" value="PPIC_PPIASE_2"/>
    <property type="match status" value="1"/>
</dbReference>
<dbReference type="InterPro" id="IPR046357">
    <property type="entry name" value="PPIase_dom_sf"/>
</dbReference>
<name>E8V3Q4_TERSS</name>
<sequence>MTPMHPKNIFRSAGSLLIAGTLSLALTGCHPTHGADVVASVNGKAIPRADLDRFYQSQMAQNQNQQPVNEDQADSARLTILRSLIDEEIIQQRAAKMNLTASNEDVDAKVTEMKAPYTEEQFNERLKASNHTLDDMKREIRRSLTFDKLLNKEINSKINITDGDVSSYYAAHKSEYNLMETQYHLGQVLVTSFPSPQAVNLQSSKATNDAEAKKKIQTLKNRIDSGEDFSAIAMNFSENPQTAQNGGDMGFISESQLHTDILSYTAVTKLKAGQVTDILPVFDQPASPSKKVVGYVILKLISRDAAGQRLLTDPAVQQNIRQQLHDARSTLLKNAYFEMLRNQSKVENYFAEEVFKKGAK</sequence>
<evidence type="ECO:0000313" key="8">
    <source>
        <dbReference type="EMBL" id="ADV84741.1"/>
    </source>
</evidence>
<keyword evidence="5 6" id="KW-0413">Isomerase</keyword>
<evidence type="ECO:0000259" key="7">
    <source>
        <dbReference type="PROSITE" id="PS50198"/>
    </source>
</evidence>
<dbReference type="HOGENOM" id="CLU_034646_5_3_0"/>
<organism evidence="8 9">
    <name type="scientific">Terriglobus saanensis (strain ATCC BAA-1853 / DSM 23119 / SP1PR4)</name>
    <dbReference type="NCBI Taxonomy" id="401053"/>
    <lineage>
        <taxon>Bacteria</taxon>
        <taxon>Pseudomonadati</taxon>
        <taxon>Acidobacteriota</taxon>
        <taxon>Terriglobia</taxon>
        <taxon>Terriglobales</taxon>
        <taxon>Acidobacteriaceae</taxon>
        <taxon>Terriglobus</taxon>
    </lineage>
</organism>
<dbReference type="GO" id="GO:0003755">
    <property type="term" value="F:peptidyl-prolyl cis-trans isomerase activity"/>
    <property type="evidence" value="ECO:0007669"/>
    <property type="project" value="UniProtKB-KW"/>
</dbReference>
<dbReference type="InterPro" id="IPR027304">
    <property type="entry name" value="Trigger_fact/SurA_dom_sf"/>
</dbReference>
<dbReference type="SUPFAM" id="SSF109998">
    <property type="entry name" value="Triger factor/SurA peptide-binding domain-like"/>
    <property type="match status" value="1"/>
</dbReference>
<dbReference type="eggNOG" id="COG0760">
    <property type="taxonomic scope" value="Bacteria"/>
</dbReference>
<keyword evidence="3" id="KW-0732">Signal</keyword>
<evidence type="ECO:0000313" key="9">
    <source>
        <dbReference type="Proteomes" id="UP000006844"/>
    </source>
</evidence>
<dbReference type="OrthoDB" id="14196at2"/>
<dbReference type="PANTHER" id="PTHR47245">
    <property type="entry name" value="PEPTIDYLPROLYL ISOMERASE"/>
    <property type="match status" value="1"/>
</dbReference>
<protein>
    <recommendedName>
        <fullName evidence="2">peptidylprolyl isomerase</fullName>
        <ecNumber evidence="2">5.2.1.8</ecNumber>
    </recommendedName>
</protein>
<comment type="catalytic activity">
    <reaction evidence="1">
        <text>[protein]-peptidylproline (omega=180) = [protein]-peptidylproline (omega=0)</text>
        <dbReference type="Rhea" id="RHEA:16237"/>
        <dbReference type="Rhea" id="RHEA-COMP:10747"/>
        <dbReference type="Rhea" id="RHEA-COMP:10748"/>
        <dbReference type="ChEBI" id="CHEBI:83833"/>
        <dbReference type="ChEBI" id="CHEBI:83834"/>
        <dbReference type="EC" id="5.2.1.8"/>
    </reaction>
</comment>
<dbReference type="EMBL" id="CP002467">
    <property type="protein sequence ID" value="ADV84741.1"/>
    <property type="molecule type" value="Genomic_DNA"/>
</dbReference>
<dbReference type="Pfam" id="PF13624">
    <property type="entry name" value="SurA_N_3"/>
    <property type="match status" value="1"/>
</dbReference>
<keyword evidence="9" id="KW-1185">Reference proteome</keyword>
<dbReference type="SUPFAM" id="SSF54534">
    <property type="entry name" value="FKBP-like"/>
    <property type="match status" value="1"/>
</dbReference>
<dbReference type="InterPro" id="IPR000297">
    <property type="entry name" value="PPIase_PpiC"/>
</dbReference>
<reference evidence="8 9" key="1">
    <citation type="journal article" date="2012" name="Stand. Genomic Sci.">
        <title>Complete genome sequence of Terriglobus saanensis type strain SP1PR4(T), an Acidobacteria from tundra soil.</title>
        <authorList>
            <person name="Rawat S.R."/>
            <person name="Mannisto M.K."/>
            <person name="Starovoytov V."/>
            <person name="Goodwin L."/>
            <person name="Nolan M."/>
            <person name="Hauser L."/>
            <person name="Land M."/>
            <person name="Davenport K.W."/>
            <person name="Woyke T."/>
            <person name="Haggblom M.M."/>
        </authorList>
    </citation>
    <scope>NUCLEOTIDE SEQUENCE</scope>
    <source>
        <strain evidence="9">ATCC BAA-1853 / DSM 23119 / SP1PR4</strain>
    </source>
</reference>
<dbReference type="AlphaFoldDB" id="E8V3Q4"/>
<keyword evidence="4 6" id="KW-0697">Rotamase</keyword>
<dbReference type="InterPro" id="IPR050245">
    <property type="entry name" value="PrsA_foldase"/>
</dbReference>
<dbReference type="EC" id="5.2.1.8" evidence="2"/>
<dbReference type="Gene3D" id="1.10.4030.10">
    <property type="entry name" value="Porin chaperone SurA, peptide-binding domain"/>
    <property type="match status" value="1"/>
</dbReference>
<dbReference type="STRING" id="401053.AciPR4_3992"/>
<feature type="domain" description="PpiC" evidence="7">
    <location>
        <begin position="180"/>
        <end position="302"/>
    </location>
</feature>
<evidence type="ECO:0000256" key="2">
    <source>
        <dbReference type="ARBA" id="ARBA00013194"/>
    </source>
</evidence>
<dbReference type="KEGG" id="tsa:AciPR4_3992"/>
<proteinExistence type="predicted"/>
<evidence type="ECO:0000256" key="1">
    <source>
        <dbReference type="ARBA" id="ARBA00000971"/>
    </source>
</evidence>
<dbReference type="Pfam" id="PF00639">
    <property type="entry name" value="Rotamase"/>
    <property type="match status" value="1"/>
</dbReference>
<accession>E8V3Q4</accession>